<dbReference type="SUPFAM" id="SSF53098">
    <property type="entry name" value="Ribonuclease H-like"/>
    <property type="match status" value="1"/>
</dbReference>
<dbReference type="Gene3D" id="3.30.420.10">
    <property type="entry name" value="Ribonuclease H-like superfamily/Ribonuclease H"/>
    <property type="match status" value="1"/>
</dbReference>
<dbReference type="Proteomes" id="UP000075243">
    <property type="component" value="Chromosome 7"/>
</dbReference>
<dbReference type="AlphaFoldDB" id="A0A151TBS4"/>
<reference evidence="1 2" key="1">
    <citation type="journal article" date="2012" name="Nat. Biotechnol.">
        <title>Draft genome sequence of pigeonpea (Cajanus cajan), an orphan legume crop of resource-poor farmers.</title>
        <authorList>
            <person name="Varshney R.K."/>
            <person name="Chen W."/>
            <person name="Li Y."/>
            <person name="Bharti A.K."/>
            <person name="Saxena R.K."/>
            <person name="Schlueter J.A."/>
            <person name="Donoghue M.T."/>
            <person name="Azam S."/>
            <person name="Fan G."/>
            <person name="Whaley A.M."/>
            <person name="Farmer A.D."/>
            <person name="Sheridan J."/>
            <person name="Iwata A."/>
            <person name="Tuteja R."/>
            <person name="Penmetsa R.V."/>
            <person name="Wu W."/>
            <person name="Upadhyaya H.D."/>
            <person name="Yang S.P."/>
            <person name="Shah T."/>
            <person name="Saxena K.B."/>
            <person name="Michael T."/>
            <person name="McCombie W.R."/>
            <person name="Yang B."/>
            <person name="Zhang G."/>
            <person name="Yang H."/>
            <person name="Wang J."/>
            <person name="Spillane C."/>
            <person name="Cook D.R."/>
            <person name="May G.D."/>
            <person name="Xu X."/>
            <person name="Jackson S.A."/>
        </authorList>
    </citation>
    <scope>NUCLEOTIDE SEQUENCE [LARGE SCALE GENOMIC DNA]</scope>
    <source>
        <strain evidence="2">cv. Asha</strain>
    </source>
</reference>
<keyword evidence="2" id="KW-1185">Reference proteome</keyword>
<sequence length="114" mass="13274">NAYIFNDNTWSLWRAVNQIQNPHLDIMATWDQTHLHQNIRLISWKPPAIKLNIDGSFFRNLESVVFGNIFRNHLGQWFSRFSGHCGISSSLKAELLAIFHSLQKAWNGCHRICL</sequence>
<proteinExistence type="predicted"/>
<dbReference type="EMBL" id="CM003609">
    <property type="protein sequence ID" value="KYP64483.1"/>
    <property type="molecule type" value="Genomic_DNA"/>
</dbReference>
<dbReference type="GO" id="GO:0003676">
    <property type="term" value="F:nucleic acid binding"/>
    <property type="evidence" value="ECO:0007669"/>
    <property type="project" value="InterPro"/>
</dbReference>
<gene>
    <name evidence="1" type="ORF">KK1_019083</name>
</gene>
<dbReference type="PANTHER" id="PTHR47723">
    <property type="entry name" value="OS05G0353850 PROTEIN"/>
    <property type="match status" value="1"/>
</dbReference>
<dbReference type="InterPro" id="IPR053151">
    <property type="entry name" value="RNase_H-like"/>
</dbReference>
<evidence type="ECO:0000313" key="2">
    <source>
        <dbReference type="Proteomes" id="UP000075243"/>
    </source>
</evidence>
<dbReference type="InterPro" id="IPR044730">
    <property type="entry name" value="RNase_H-like_dom_plant"/>
</dbReference>
<dbReference type="InterPro" id="IPR012337">
    <property type="entry name" value="RNaseH-like_sf"/>
</dbReference>
<accession>A0A151TBS4</accession>
<feature type="non-terminal residue" evidence="1">
    <location>
        <position position="1"/>
    </location>
</feature>
<protein>
    <submittedName>
        <fullName evidence="1">Uncharacterized protein</fullName>
    </submittedName>
</protein>
<dbReference type="InterPro" id="IPR036397">
    <property type="entry name" value="RNaseH_sf"/>
</dbReference>
<organism evidence="1 2">
    <name type="scientific">Cajanus cajan</name>
    <name type="common">Pigeon pea</name>
    <name type="synonym">Cajanus indicus</name>
    <dbReference type="NCBI Taxonomy" id="3821"/>
    <lineage>
        <taxon>Eukaryota</taxon>
        <taxon>Viridiplantae</taxon>
        <taxon>Streptophyta</taxon>
        <taxon>Embryophyta</taxon>
        <taxon>Tracheophyta</taxon>
        <taxon>Spermatophyta</taxon>
        <taxon>Magnoliopsida</taxon>
        <taxon>eudicotyledons</taxon>
        <taxon>Gunneridae</taxon>
        <taxon>Pentapetalae</taxon>
        <taxon>rosids</taxon>
        <taxon>fabids</taxon>
        <taxon>Fabales</taxon>
        <taxon>Fabaceae</taxon>
        <taxon>Papilionoideae</taxon>
        <taxon>50 kb inversion clade</taxon>
        <taxon>NPAAA clade</taxon>
        <taxon>indigoferoid/millettioid clade</taxon>
        <taxon>Phaseoleae</taxon>
        <taxon>Cajanus</taxon>
    </lineage>
</organism>
<evidence type="ECO:0000313" key="1">
    <source>
        <dbReference type="EMBL" id="KYP64483.1"/>
    </source>
</evidence>
<name>A0A151TBS4_CAJCA</name>
<dbReference type="Gramene" id="C.cajan_18540.t">
    <property type="protein sequence ID" value="C.cajan_18540.t.cds1"/>
    <property type="gene ID" value="C.cajan_18540"/>
</dbReference>
<dbReference type="PANTHER" id="PTHR47723:SF19">
    <property type="entry name" value="POLYNUCLEOTIDYL TRANSFERASE, RIBONUCLEASE H-LIKE SUPERFAMILY PROTEIN"/>
    <property type="match status" value="1"/>
</dbReference>
<dbReference type="CDD" id="cd06222">
    <property type="entry name" value="RNase_H_like"/>
    <property type="match status" value="1"/>
</dbReference>